<reference evidence="1 2" key="1">
    <citation type="journal article" date="2018" name="Nat. Ecol. Evol.">
        <title>Pezizomycetes genomes reveal the molecular basis of ectomycorrhizal truffle lifestyle.</title>
        <authorList>
            <person name="Murat C."/>
            <person name="Payen T."/>
            <person name="Noel B."/>
            <person name="Kuo A."/>
            <person name="Morin E."/>
            <person name="Chen J."/>
            <person name="Kohler A."/>
            <person name="Krizsan K."/>
            <person name="Balestrini R."/>
            <person name="Da Silva C."/>
            <person name="Montanini B."/>
            <person name="Hainaut M."/>
            <person name="Levati E."/>
            <person name="Barry K.W."/>
            <person name="Belfiori B."/>
            <person name="Cichocki N."/>
            <person name="Clum A."/>
            <person name="Dockter R.B."/>
            <person name="Fauchery L."/>
            <person name="Guy J."/>
            <person name="Iotti M."/>
            <person name="Le Tacon F."/>
            <person name="Lindquist E.A."/>
            <person name="Lipzen A."/>
            <person name="Malagnac F."/>
            <person name="Mello A."/>
            <person name="Molinier V."/>
            <person name="Miyauchi S."/>
            <person name="Poulain J."/>
            <person name="Riccioni C."/>
            <person name="Rubini A."/>
            <person name="Sitrit Y."/>
            <person name="Splivallo R."/>
            <person name="Traeger S."/>
            <person name="Wang M."/>
            <person name="Zifcakova L."/>
            <person name="Wipf D."/>
            <person name="Zambonelli A."/>
            <person name="Paolocci F."/>
            <person name="Nowrousian M."/>
            <person name="Ottonello S."/>
            <person name="Baldrian P."/>
            <person name="Spatafora J.W."/>
            <person name="Henrissat B."/>
            <person name="Nagy L.G."/>
            <person name="Aury J.M."/>
            <person name="Wincker P."/>
            <person name="Grigoriev I.V."/>
            <person name="Bonfante P."/>
            <person name="Martin F.M."/>
        </authorList>
    </citation>
    <scope>NUCLEOTIDE SEQUENCE [LARGE SCALE GENOMIC DNA]</scope>
    <source>
        <strain evidence="1 2">ATCC MYA-4762</strain>
    </source>
</reference>
<evidence type="ECO:0000313" key="1">
    <source>
        <dbReference type="EMBL" id="RPB25911.1"/>
    </source>
</evidence>
<dbReference type="InParanoid" id="A0A3N4LZ08"/>
<proteinExistence type="predicted"/>
<dbReference type="OrthoDB" id="10264149at2759"/>
<evidence type="ECO:0000313" key="2">
    <source>
        <dbReference type="Proteomes" id="UP000267821"/>
    </source>
</evidence>
<dbReference type="AlphaFoldDB" id="A0A3N4LZ08"/>
<sequence length="82" mass="9642">MSHTLQYKLKDQILSGILLYWTFEGNRLQLRSELQAMIEIMNLLMQMSPKPNEAESIYAKALRPRQDLVYMLLENEHTGLMT</sequence>
<dbReference type="EMBL" id="ML121536">
    <property type="protein sequence ID" value="RPB25911.1"/>
    <property type="molecule type" value="Genomic_DNA"/>
</dbReference>
<dbReference type="Proteomes" id="UP000267821">
    <property type="component" value="Unassembled WGS sequence"/>
</dbReference>
<organism evidence="1 2">
    <name type="scientific">Terfezia boudieri ATCC MYA-4762</name>
    <dbReference type="NCBI Taxonomy" id="1051890"/>
    <lineage>
        <taxon>Eukaryota</taxon>
        <taxon>Fungi</taxon>
        <taxon>Dikarya</taxon>
        <taxon>Ascomycota</taxon>
        <taxon>Pezizomycotina</taxon>
        <taxon>Pezizomycetes</taxon>
        <taxon>Pezizales</taxon>
        <taxon>Pezizaceae</taxon>
        <taxon>Terfezia</taxon>
    </lineage>
</organism>
<protein>
    <submittedName>
        <fullName evidence="1">Uncharacterized protein</fullName>
    </submittedName>
</protein>
<gene>
    <name evidence="1" type="ORF">L211DRAFT_64532</name>
</gene>
<keyword evidence="2" id="KW-1185">Reference proteome</keyword>
<name>A0A3N4LZ08_9PEZI</name>
<accession>A0A3N4LZ08</accession>